<dbReference type="GeneID" id="79266972"/>
<feature type="compositionally biased region" description="Low complexity" evidence="1">
    <location>
        <begin position="73"/>
        <end position="84"/>
    </location>
</feature>
<proteinExistence type="predicted"/>
<organism evidence="2 3">
    <name type="scientific">Halosegnis marinus</name>
    <dbReference type="NCBI Taxonomy" id="3034023"/>
    <lineage>
        <taxon>Archaea</taxon>
        <taxon>Methanobacteriati</taxon>
        <taxon>Methanobacteriota</taxon>
        <taxon>Stenosarchaea group</taxon>
        <taxon>Halobacteria</taxon>
        <taxon>Halobacteriales</taxon>
        <taxon>Natronomonadaceae</taxon>
        <taxon>Halosegnis</taxon>
    </lineage>
</organism>
<gene>
    <name evidence="2" type="ORF">ACFQJ4_08145</name>
</gene>
<evidence type="ECO:0000313" key="3">
    <source>
        <dbReference type="Proteomes" id="UP001596398"/>
    </source>
</evidence>
<feature type="compositionally biased region" description="Basic and acidic residues" evidence="1">
    <location>
        <begin position="22"/>
        <end position="31"/>
    </location>
</feature>
<dbReference type="AlphaFoldDB" id="A0ABD5ZPJ4"/>
<evidence type="ECO:0000313" key="2">
    <source>
        <dbReference type="EMBL" id="MFC7235282.1"/>
    </source>
</evidence>
<dbReference type="EMBL" id="JBHTAP010000001">
    <property type="protein sequence ID" value="MFC7235282.1"/>
    <property type="molecule type" value="Genomic_DNA"/>
</dbReference>
<feature type="compositionally biased region" description="Basic and acidic residues" evidence="1">
    <location>
        <begin position="90"/>
        <end position="106"/>
    </location>
</feature>
<feature type="region of interest" description="Disordered" evidence="1">
    <location>
        <begin position="1"/>
        <end position="31"/>
    </location>
</feature>
<feature type="compositionally biased region" description="Acidic residues" evidence="1">
    <location>
        <begin position="55"/>
        <end position="71"/>
    </location>
</feature>
<evidence type="ECO:0000256" key="1">
    <source>
        <dbReference type="SAM" id="MobiDB-lite"/>
    </source>
</evidence>
<sequence>MRQVSGCDFCGDTPSGTFDVLPPEHDPEGKGKRMVLCDHCRDALASVLDPLLDATSEDVEPSVADVMDDAEPGSSAESDATASAEEAEEAEKADGEDGPADERAAEARMASTGAGSSSRVPKGYRKTLRFLENRDMPVQRADAVEMVSGAYGLEPEAVEAAIDHAASHGRLKLLQDEIHRA</sequence>
<reference evidence="2 3" key="1">
    <citation type="journal article" date="2019" name="Int. J. Syst. Evol. Microbiol.">
        <title>The Global Catalogue of Microorganisms (GCM) 10K type strain sequencing project: providing services to taxonomists for standard genome sequencing and annotation.</title>
        <authorList>
            <consortium name="The Broad Institute Genomics Platform"/>
            <consortium name="The Broad Institute Genome Sequencing Center for Infectious Disease"/>
            <person name="Wu L."/>
            <person name="Ma J."/>
        </authorList>
    </citation>
    <scope>NUCLEOTIDE SEQUENCE [LARGE SCALE GENOMIC DNA]</scope>
    <source>
        <strain evidence="2 3">DT85</strain>
    </source>
</reference>
<dbReference type="Proteomes" id="UP001596398">
    <property type="component" value="Unassembled WGS sequence"/>
</dbReference>
<dbReference type="RefSeq" id="WP_276233412.1">
    <property type="nucleotide sequence ID" value="NZ_CP119802.1"/>
</dbReference>
<comment type="caution">
    <text evidence="2">The sequence shown here is derived from an EMBL/GenBank/DDBJ whole genome shotgun (WGS) entry which is preliminary data.</text>
</comment>
<accession>A0ABD5ZPJ4</accession>
<keyword evidence="3" id="KW-1185">Reference proteome</keyword>
<protein>
    <submittedName>
        <fullName evidence="2">Uncharacterized protein</fullName>
    </submittedName>
</protein>
<name>A0ABD5ZPJ4_9EURY</name>
<feature type="region of interest" description="Disordered" evidence="1">
    <location>
        <begin position="55"/>
        <end position="124"/>
    </location>
</feature>